<evidence type="ECO:0008006" key="4">
    <source>
        <dbReference type="Google" id="ProtNLM"/>
    </source>
</evidence>
<organism evidence="2 3">
    <name type="scientific">Phascolarctobacterium succinatutens</name>
    <dbReference type="NCBI Taxonomy" id="626940"/>
    <lineage>
        <taxon>Bacteria</taxon>
        <taxon>Bacillati</taxon>
        <taxon>Bacillota</taxon>
        <taxon>Negativicutes</taxon>
        <taxon>Acidaminococcales</taxon>
        <taxon>Acidaminococcaceae</taxon>
        <taxon>Phascolarctobacterium</taxon>
    </lineage>
</organism>
<dbReference type="STRING" id="626940.BHW43_07165"/>
<dbReference type="EMBL" id="MNTG01000032">
    <property type="protein sequence ID" value="OLA37164.1"/>
    <property type="molecule type" value="Genomic_DNA"/>
</dbReference>
<evidence type="ECO:0000256" key="1">
    <source>
        <dbReference type="SAM" id="Phobius"/>
    </source>
</evidence>
<gene>
    <name evidence="2" type="ORF">BHW43_07165</name>
</gene>
<dbReference type="AlphaFoldDB" id="A0A1Q6R461"/>
<dbReference type="Proteomes" id="UP000186777">
    <property type="component" value="Unassembled WGS sequence"/>
</dbReference>
<reference evidence="2 3" key="1">
    <citation type="journal article" date="2016" name="Nat. Biotechnol.">
        <title>Measurement of bacterial replication rates in microbial communities.</title>
        <authorList>
            <person name="Brown C.T."/>
            <person name="Olm M.R."/>
            <person name="Thomas B.C."/>
            <person name="Banfield J.F."/>
        </authorList>
    </citation>
    <scope>NUCLEOTIDE SEQUENCE [LARGE SCALE GENOMIC DNA]</scope>
    <source>
        <strain evidence="2">46_33</strain>
    </source>
</reference>
<dbReference type="Pfam" id="PF06496">
    <property type="entry name" value="DUF1097"/>
    <property type="match status" value="1"/>
</dbReference>
<comment type="caution">
    <text evidence="2">The sequence shown here is derived from an EMBL/GenBank/DDBJ whole genome shotgun (WGS) entry which is preliminary data.</text>
</comment>
<sequence length="152" mass="15618">MTYLFAVGITVGILAGAWVYAGGTLGFVGFAGFLGWATYFAAGGGKKGIISTLCSNLSGVFWGVITIWAATTFTAVPSLFFTIAFAAIMCWQAKLNLLEFIPGTFIGNAAFYAAGNDAIGAAVGLTCGAVLGLLSDFSAKKLSAEKSDNTIK</sequence>
<feature type="transmembrane region" description="Helical" evidence="1">
    <location>
        <begin position="6"/>
        <end position="39"/>
    </location>
</feature>
<keyword evidence="1" id="KW-0472">Membrane</keyword>
<keyword evidence="1" id="KW-1133">Transmembrane helix</keyword>
<dbReference type="RefSeq" id="WP_303680029.1">
    <property type="nucleotide sequence ID" value="NZ_DAWEBM010000054.1"/>
</dbReference>
<feature type="transmembrane region" description="Helical" evidence="1">
    <location>
        <begin position="60"/>
        <end position="89"/>
    </location>
</feature>
<protein>
    <recommendedName>
        <fullName evidence="4">DUF1097 domain-containing protein</fullName>
    </recommendedName>
</protein>
<feature type="transmembrane region" description="Helical" evidence="1">
    <location>
        <begin position="109"/>
        <end position="134"/>
    </location>
</feature>
<accession>A0A1Q6R461</accession>
<keyword evidence="1" id="KW-0812">Transmembrane</keyword>
<evidence type="ECO:0000313" key="3">
    <source>
        <dbReference type="Proteomes" id="UP000186777"/>
    </source>
</evidence>
<proteinExistence type="predicted"/>
<name>A0A1Q6R461_9FIRM</name>
<dbReference type="InterPro" id="IPR009476">
    <property type="entry name" value="DUF1097"/>
</dbReference>
<evidence type="ECO:0000313" key="2">
    <source>
        <dbReference type="EMBL" id="OLA37164.1"/>
    </source>
</evidence>